<dbReference type="FunFam" id="2.40.37.10:FF:000015">
    <property type="entry name" value="Alanine racemase"/>
    <property type="match status" value="1"/>
</dbReference>
<evidence type="ECO:0000256" key="2">
    <source>
        <dbReference type="ARBA" id="ARBA00001933"/>
    </source>
</evidence>
<feature type="binding site" evidence="7 9">
    <location>
        <position position="313"/>
    </location>
    <ligand>
        <name>substrate</name>
    </ligand>
</feature>
<proteinExistence type="inferred from homology"/>
<dbReference type="NCBIfam" id="TIGR00492">
    <property type="entry name" value="alr"/>
    <property type="match status" value="1"/>
</dbReference>
<dbReference type="InterPro" id="IPR029066">
    <property type="entry name" value="PLP-binding_barrel"/>
</dbReference>
<dbReference type="KEGG" id="strr:EKD16_02675"/>
<comment type="catalytic activity">
    <reaction evidence="1 7">
        <text>L-alanine = D-alanine</text>
        <dbReference type="Rhea" id="RHEA:20249"/>
        <dbReference type="ChEBI" id="CHEBI:57416"/>
        <dbReference type="ChEBI" id="CHEBI:57972"/>
        <dbReference type="EC" id="5.1.1.1"/>
    </reaction>
</comment>
<feature type="modified residue" description="N6-(pyridoxal phosphate)lysine" evidence="7 8">
    <location>
        <position position="36"/>
    </location>
</feature>
<dbReference type="Proteomes" id="UP000292235">
    <property type="component" value="Chromosome"/>
</dbReference>
<dbReference type="Pfam" id="PF00842">
    <property type="entry name" value="Ala_racemase_C"/>
    <property type="match status" value="1"/>
</dbReference>
<dbReference type="SUPFAM" id="SSF51419">
    <property type="entry name" value="PLP-binding barrel"/>
    <property type="match status" value="1"/>
</dbReference>
<dbReference type="GO" id="GO:0009252">
    <property type="term" value="P:peptidoglycan biosynthetic process"/>
    <property type="evidence" value="ECO:0007669"/>
    <property type="project" value="TreeGrafter"/>
</dbReference>
<dbReference type="InterPro" id="IPR009006">
    <property type="entry name" value="Ala_racemase/Decarboxylase_C"/>
</dbReference>
<dbReference type="FunFam" id="3.20.20.10:FF:000002">
    <property type="entry name" value="Alanine racemase"/>
    <property type="match status" value="1"/>
</dbReference>
<dbReference type="OrthoDB" id="9813814at2"/>
<dbReference type="GO" id="GO:0005829">
    <property type="term" value="C:cytosol"/>
    <property type="evidence" value="ECO:0007669"/>
    <property type="project" value="TreeGrafter"/>
</dbReference>
<dbReference type="AlphaFoldDB" id="A0A4P6PZL1"/>
<evidence type="ECO:0000256" key="3">
    <source>
        <dbReference type="ARBA" id="ARBA00013089"/>
    </source>
</evidence>
<feature type="binding site" evidence="7 9">
    <location>
        <position position="134"/>
    </location>
    <ligand>
        <name>substrate</name>
    </ligand>
</feature>
<dbReference type="PANTHER" id="PTHR30511">
    <property type="entry name" value="ALANINE RACEMASE"/>
    <property type="match status" value="1"/>
</dbReference>
<evidence type="ECO:0000256" key="4">
    <source>
        <dbReference type="ARBA" id="ARBA00022898"/>
    </source>
</evidence>
<dbReference type="InterPro" id="IPR000821">
    <property type="entry name" value="Ala_racemase"/>
</dbReference>
<sequence length="379" mass="38846">MPSSFAEARVDLGAISENVAALARRARGAAVMGVVKADGYGHGMLPATRAMLAGGATWLGTAFIEEALELRGAGITCPVVAWILPPHAPLAAAVAADIDLGVSAPPLIDDIAAAARETGRPARVHLKADTGLNRGGLTTEQWPETVAAAARAEAEGLIRVTGLFSHFACADEPGHPSIAAQTSAFHEALEIAAKAGLAPEVRHLANSAATLTLPESHFDLVRPGIASYGLSPIPGLAGTGLRPAMTLRTSVALVKRVPGGSGVSYGHRYTTDAPTNLALIPLGYGDGIPRAATNTGPVFVAGKRRTVSGTVCMDQFMVDIGDDASTAKAAGDGPEAVLFGPGDYGEPTAQDWADVLGTIPYEIVTRISARVPRVYDGAD</sequence>
<comment type="pathway">
    <text evidence="7">Amino-acid biosynthesis; D-alanine biosynthesis; D-alanine from L-alanine: step 1/1.</text>
</comment>
<dbReference type="PROSITE" id="PS00395">
    <property type="entry name" value="ALANINE_RACEMASE"/>
    <property type="match status" value="1"/>
</dbReference>
<accession>A0A4P6PZL1</accession>
<dbReference type="InterPro" id="IPR011079">
    <property type="entry name" value="Ala_racemase_C"/>
</dbReference>
<evidence type="ECO:0000256" key="5">
    <source>
        <dbReference type="ARBA" id="ARBA00023235"/>
    </source>
</evidence>
<dbReference type="SUPFAM" id="SSF50621">
    <property type="entry name" value="Alanine racemase C-terminal domain-like"/>
    <property type="match status" value="1"/>
</dbReference>
<keyword evidence="5 7" id="KW-0413">Isomerase</keyword>
<evidence type="ECO:0000259" key="10">
    <source>
        <dbReference type="SMART" id="SM01005"/>
    </source>
</evidence>
<dbReference type="SMART" id="SM01005">
    <property type="entry name" value="Ala_racemase_C"/>
    <property type="match status" value="1"/>
</dbReference>
<comment type="cofactor">
    <cofactor evidence="2 7 8">
        <name>pyridoxal 5'-phosphate</name>
        <dbReference type="ChEBI" id="CHEBI:597326"/>
    </cofactor>
</comment>
<dbReference type="GO" id="GO:0008784">
    <property type="term" value="F:alanine racemase activity"/>
    <property type="evidence" value="ECO:0007669"/>
    <property type="project" value="UniProtKB-UniRule"/>
</dbReference>
<keyword evidence="4 7" id="KW-0663">Pyridoxal phosphate</keyword>
<dbReference type="CDD" id="cd00430">
    <property type="entry name" value="PLPDE_III_AR"/>
    <property type="match status" value="1"/>
</dbReference>
<keyword evidence="12" id="KW-1185">Reference proteome</keyword>
<dbReference type="Gene3D" id="2.40.37.10">
    <property type="entry name" value="Lyase, Ornithine Decarboxylase, Chain A, domain 1"/>
    <property type="match status" value="1"/>
</dbReference>
<evidence type="ECO:0000256" key="1">
    <source>
        <dbReference type="ARBA" id="ARBA00000316"/>
    </source>
</evidence>
<evidence type="ECO:0000313" key="11">
    <source>
        <dbReference type="EMBL" id="QBI52351.1"/>
    </source>
</evidence>
<dbReference type="InterPro" id="IPR001608">
    <property type="entry name" value="Ala_racemase_N"/>
</dbReference>
<dbReference type="Pfam" id="PF01168">
    <property type="entry name" value="Ala_racemase_N"/>
    <property type="match status" value="1"/>
</dbReference>
<evidence type="ECO:0000313" key="12">
    <source>
        <dbReference type="Proteomes" id="UP000292235"/>
    </source>
</evidence>
<feature type="domain" description="Alanine racemase C-terminal" evidence="10">
    <location>
        <begin position="244"/>
        <end position="376"/>
    </location>
</feature>
<dbReference type="InterPro" id="IPR020622">
    <property type="entry name" value="Ala_racemase_pyridoxalP-BS"/>
</dbReference>
<dbReference type="PANTHER" id="PTHR30511:SF0">
    <property type="entry name" value="ALANINE RACEMASE, CATABOLIC-RELATED"/>
    <property type="match status" value="1"/>
</dbReference>
<dbReference type="GO" id="GO:0030170">
    <property type="term" value="F:pyridoxal phosphate binding"/>
    <property type="evidence" value="ECO:0007669"/>
    <property type="project" value="UniProtKB-UniRule"/>
</dbReference>
<dbReference type="PRINTS" id="PR00992">
    <property type="entry name" value="ALARACEMASE"/>
</dbReference>
<dbReference type="EMBL" id="CP036455">
    <property type="protein sequence ID" value="QBI52351.1"/>
    <property type="molecule type" value="Genomic_DNA"/>
</dbReference>
<gene>
    <name evidence="11" type="primary">alr</name>
    <name evidence="11" type="ORF">EKD16_02675</name>
</gene>
<dbReference type="HAMAP" id="MF_01201">
    <property type="entry name" value="Ala_racemase"/>
    <property type="match status" value="1"/>
</dbReference>
<reference evidence="11 12" key="1">
    <citation type="submission" date="2019-02" db="EMBL/GenBank/DDBJ databases">
        <authorList>
            <person name="Khodamoradi S."/>
            <person name="Hahnke R.L."/>
            <person name="Kaempfer P."/>
            <person name="Schumann P."/>
            <person name="Rohde M."/>
            <person name="Steinert M."/>
            <person name="Luzhetskyy A."/>
            <person name="Wink J."/>
            <person name="Ruckert C."/>
        </authorList>
    </citation>
    <scope>NUCLEOTIDE SEQUENCE [LARGE SCALE GENOMIC DNA]</scope>
    <source>
        <strain evidence="11 12">M2</strain>
    </source>
</reference>
<dbReference type="UniPathway" id="UPA00042">
    <property type="reaction ID" value="UER00497"/>
</dbReference>
<feature type="active site" description="Proton acceptor; specific for D-alanine" evidence="7">
    <location>
        <position position="36"/>
    </location>
</feature>
<dbReference type="Gene3D" id="3.20.20.10">
    <property type="entry name" value="Alanine racemase"/>
    <property type="match status" value="1"/>
</dbReference>
<protein>
    <recommendedName>
        <fullName evidence="6 7">Alanine racemase</fullName>
        <ecNumber evidence="3 7">5.1.1.1</ecNumber>
    </recommendedName>
</protein>
<evidence type="ECO:0000256" key="9">
    <source>
        <dbReference type="PIRSR" id="PIRSR600821-52"/>
    </source>
</evidence>
<dbReference type="RefSeq" id="WP_131096914.1">
    <property type="nucleotide sequence ID" value="NZ_CP036455.1"/>
</dbReference>
<feature type="active site" description="Proton acceptor; specific for L-alanine" evidence="7">
    <location>
        <position position="265"/>
    </location>
</feature>
<comment type="similarity">
    <text evidence="7">Belongs to the alanine racemase family.</text>
</comment>
<dbReference type="GO" id="GO:0030632">
    <property type="term" value="P:D-alanine biosynthetic process"/>
    <property type="evidence" value="ECO:0007669"/>
    <property type="project" value="UniProtKB-UniRule"/>
</dbReference>
<evidence type="ECO:0000256" key="7">
    <source>
        <dbReference type="HAMAP-Rule" id="MF_01201"/>
    </source>
</evidence>
<dbReference type="EC" id="5.1.1.1" evidence="3 7"/>
<organism evidence="11 12">
    <name type="scientific">Streptomonospora litoralis</name>
    <dbReference type="NCBI Taxonomy" id="2498135"/>
    <lineage>
        <taxon>Bacteria</taxon>
        <taxon>Bacillati</taxon>
        <taxon>Actinomycetota</taxon>
        <taxon>Actinomycetes</taxon>
        <taxon>Streptosporangiales</taxon>
        <taxon>Nocardiopsidaceae</taxon>
        <taxon>Streptomonospora</taxon>
    </lineage>
</organism>
<comment type="function">
    <text evidence="7">Catalyzes the interconversion of L-alanine and D-alanine. May also act on other amino acids.</text>
</comment>
<evidence type="ECO:0000256" key="6">
    <source>
        <dbReference type="ARBA" id="ARBA00072221"/>
    </source>
</evidence>
<evidence type="ECO:0000256" key="8">
    <source>
        <dbReference type="PIRSR" id="PIRSR600821-50"/>
    </source>
</evidence>
<name>A0A4P6PZL1_9ACTN</name>